<proteinExistence type="predicted"/>
<sequence length="157" mass="16608">MALGAIITGATGNVSIPLAALQFETAPTDVQAVNVRIVRWTMSIARAEHDTTTFGLSTNFRSFVGGVANFIGRCEGYLDSTHFIDMSKLETEDVSATAGFVLKASEQGTTDRSYTFSALISGLDLGIDKGGHSSLSFNFRGSLTDATVDFVIGVDQA</sequence>
<reference evidence="1" key="1">
    <citation type="journal article" date="2015" name="Nature">
        <title>Complex archaea that bridge the gap between prokaryotes and eukaryotes.</title>
        <authorList>
            <person name="Spang A."/>
            <person name="Saw J.H."/>
            <person name="Jorgensen S.L."/>
            <person name="Zaremba-Niedzwiedzka K."/>
            <person name="Martijn J."/>
            <person name="Lind A.E."/>
            <person name="van Eijk R."/>
            <person name="Schleper C."/>
            <person name="Guy L."/>
            <person name="Ettema T.J."/>
        </authorList>
    </citation>
    <scope>NUCLEOTIDE SEQUENCE</scope>
</reference>
<dbReference type="EMBL" id="LAZR01009393">
    <property type="protein sequence ID" value="KKM72868.1"/>
    <property type="molecule type" value="Genomic_DNA"/>
</dbReference>
<evidence type="ECO:0000313" key="1">
    <source>
        <dbReference type="EMBL" id="KKM72868.1"/>
    </source>
</evidence>
<protein>
    <submittedName>
        <fullName evidence="1">Uncharacterized protein</fullName>
    </submittedName>
</protein>
<comment type="caution">
    <text evidence="1">The sequence shown here is derived from an EMBL/GenBank/DDBJ whole genome shotgun (WGS) entry which is preliminary data.</text>
</comment>
<name>A0A0F9JT64_9ZZZZ</name>
<organism evidence="1">
    <name type="scientific">marine sediment metagenome</name>
    <dbReference type="NCBI Taxonomy" id="412755"/>
    <lineage>
        <taxon>unclassified sequences</taxon>
        <taxon>metagenomes</taxon>
        <taxon>ecological metagenomes</taxon>
    </lineage>
</organism>
<accession>A0A0F9JT64</accession>
<gene>
    <name evidence="1" type="ORF">LCGC14_1416170</name>
</gene>
<dbReference type="AlphaFoldDB" id="A0A0F9JT64"/>